<evidence type="ECO:0000256" key="1">
    <source>
        <dbReference type="ARBA" id="ARBA00008984"/>
    </source>
</evidence>
<gene>
    <name evidence="3" type="ORF">GZA08_08695</name>
</gene>
<evidence type="ECO:0000259" key="2">
    <source>
        <dbReference type="PROSITE" id="PS01148"/>
    </source>
</evidence>
<accession>A0A6B2JSN8</accession>
<dbReference type="InterPro" id="IPR036868">
    <property type="entry name" value="TusA-like_sf"/>
</dbReference>
<feature type="domain" description="UPF0033" evidence="2">
    <location>
        <begin position="11"/>
        <end position="35"/>
    </location>
</feature>
<dbReference type="PANTHER" id="PTHR33279:SF2">
    <property type="entry name" value="SULFUR CARRIER PROTEIN TUSA"/>
    <property type="match status" value="1"/>
</dbReference>
<dbReference type="Gene3D" id="3.30.110.40">
    <property type="entry name" value="TusA-like domain"/>
    <property type="match status" value="1"/>
</dbReference>
<dbReference type="EMBL" id="JAAGAB010000002">
    <property type="protein sequence ID" value="NDV01045.1"/>
    <property type="molecule type" value="Genomic_DNA"/>
</dbReference>
<keyword evidence="3" id="KW-0808">Transferase</keyword>
<evidence type="ECO:0000313" key="3">
    <source>
        <dbReference type="EMBL" id="NDV01045.1"/>
    </source>
</evidence>
<dbReference type="GO" id="GO:0016740">
    <property type="term" value="F:transferase activity"/>
    <property type="evidence" value="ECO:0007669"/>
    <property type="project" value="UniProtKB-KW"/>
</dbReference>
<keyword evidence="4" id="KW-1185">Reference proteome</keyword>
<protein>
    <submittedName>
        <fullName evidence="3">Sulfurtransferase TusA family protein</fullName>
    </submittedName>
</protein>
<reference evidence="3 4" key="1">
    <citation type="submission" date="2020-02" db="EMBL/GenBank/DDBJ databases">
        <title>Pseudoroseicyclus tamarix, sp. nov., isolated from offshore sediment of a Tamarix chinensis forest.</title>
        <authorList>
            <person name="Gai Y."/>
        </authorList>
    </citation>
    <scope>NUCLEOTIDE SEQUENCE [LARGE SCALE GENOMIC DNA]</scope>
    <source>
        <strain evidence="3 4">CLL3-39</strain>
    </source>
</reference>
<dbReference type="AlphaFoldDB" id="A0A6B2JSN8"/>
<name>A0A6B2JSN8_9RHOB</name>
<organism evidence="3 4">
    <name type="scientific">Pseudoroseicyclus tamaricis</name>
    <dbReference type="NCBI Taxonomy" id="2705421"/>
    <lineage>
        <taxon>Bacteria</taxon>
        <taxon>Pseudomonadati</taxon>
        <taxon>Pseudomonadota</taxon>
        <taxon>Alphaproteobacteria</taxon>
        <taxon>Rhodobacterales</taxon>
        <taxon>Paracoccaceae</taxon>
        <taxon>Pseudoroseicyclus</taxon>
    </lineage>
</organism>
<comment type="similarity">
    <text evidence="1">Belongs to the sulfur carrier protein TusA family.</text>
</comment>
<dbReference type="RefSeq" id="WP_163892257.1">
    <property type="nucleotide sequence ID" value="NZ_JAAFYS010000002.1"/>
</dbReference>
<comment type="caution">
    <text evidence="3">The sequence shown here is derived from an EMBL/GenBank/DDBJ whole genome shotgun (WGS) entry which is preliminary data.</text>
</comment>
<proteinExistence type="inferred from homology"/>
<dbReference type="SUPFAM" id="SSF64307">
    <property type="entry name" value="SirA-like"/>
    <property type="match status" value="1"/>
</dbReference>
<dbReference type="Proteomes" id="UP000474757">
    <property type="component" value="Unassembled WGS sequence"/>
</dbReference>
<dbReference type="PANTHER" id="PTHR33279">
    <property type="entry name" value="SULFUR CARRIER PROTEIN YEDF-RELATED"/>
    <property type="match status" value="1"/>
</dbReference>
<dbReference type="InterPro" id="IPR001455">
    <property type="entry name" value="TusA-like"/>
</dbReference>
<dbReference type="Pfam" id="PF01206">
    <property type="entry name" value="TusA"/>
    <property type="match status" value="1"/>
</dbReference>
<dbReference type="PROSITE" id="PS01148">
    <property type="entry name" value="UPF0033"/>
    <property type="match status" value="1"/>
</dbReference>
<evidence type="ECO:0000313" key="4">
    <source>
        <dbReference type="Proteomes" id="UP000474757"/>
    </source>
</evidence>
<sequence length="85" mass="9283">MSEATPEPVEIDARGLRCPLPVLRLRKVLQTLPEGGTARLIADDPMAVLDVPHFAQEAGHEIIEMTRQPNSWLVRRGCPAGSRGS</sequence>
<dbReference type="CDD" id="cd00291">
    <property type="entry name" value="SirA_YedF_YeeD"/>
    <property type="match status" value="1"/>
</dbReference>